<reference evidence="12" key="1">
    <citation type="journal article" date="2019" name="Int. J. Syst. Evol. Microbiol.">
        <title>The Global Catalogue of Microorganisms (GCM) 10K type strain sequencing project: providing services to taxonomists for standard genome sequencing and annotation.</title>
        <authorList>
            <consortium name="The Broad Institute Genomics Platform"/>
            <consortium name="The Broad Institute Genome Sequencing Center for Infectious Disease"/>
            <person name="Wu L."/>
            <person name="Ma J."/>
        </authorList>
    </citation>
    <scope>NUCLEOTIDE SEQUENCE [LARGE SCALE GENOMIC DNA]</scope>
    <source>
        <strain evidence="12">CCUG 60898</strain>
    </source>
</reference>
<dbReference type="PANTHER" id="PTHR20941:SF1">
    <property type="entry name" value="FOLIC ACID SYNTHESIS PROTEIN FOL1"/>
    <property type="match status" value="1"/>
</dbReference>
<keyword evidence="8 9" id="KW-0289">Folate biosynthesis</keyword>
<comment type="pathway">
    <text evidence="3 9">Cofactor biosynthesis; tetrahydrofolate biosynthesis; 7,8-dihydrofolate from 2-amino-4-hydroxy-6-hydroxymethyl-7,8-dihydropteridine diphosphate and 4-aminobenzoate: step 1/2.</text>
</comment>
<dbReference type="EC" id="2.5.1.15" evidence="4 9"/>
<dbReference type="SUPFAM" id="SSF51717">
    <property type="entry name" value="Dihydropteroate synthetase-like"/>
    <property type="match status" value="1"/>
</dbReference>
<comment type="caution">
    <text evidence="11">The sequence shown here is derived from an EMBL/GenBank/DDBJ whole genome shotgun (WGS) entry which is preliminary data.</text>
</comment>
<feature type="domain" description="Pterin-binding" evidence="10">
    <location>
        <begin position="15"/>
        <end position="267"/>
    </location>
</feature>
<evidence type="ECO:0000259" key="10">
    <source>
        <dbReference type="PROSITE" id="PS50972"/>
    </source>
</evidence>
<protein>
    <recommendedName>
        <fullName evidence="4 9">Dihydropteroate synthase</fullName>
        <shortName evidence="9">DHPS</shortName>
        <ecNumber evidence="4 9">2.5.1.15</ecNumber>
    </recommendedName>
    <alternativeName>
        <fullName evidence="9">Dihydropteroate pyrophosphorylase</fullName>
    </alternativeName>
</protein>
<keyword evidence="7 9" id="KW-0460">Magnesium</keyword>
<dbReference type="RefSeq" id="WP_380740422.1">
    <property type="nucleotide sequence ID" value="NZ_JBHTJP010000035.1"/>
</dbReference>
<keyword evidence="5 9" id="KW-0808">Transferase</keyword>
<dbReference type="Proteomes" id="UP001597100">
    <property type="component" value="Unassembled WGS sequence"/>
</dbReference>
<comment type="catalytic activity">
    <reaction evidence="1">
        <text>(7,8-dihydropterin-6-yl)methyl diphosphate + 4-aminobenzoate = 7,8-dihydropteroate + diphosphate</text>
        <dbReference type="Rhea" id="RHEA:19949"/>
        <dbReference type="ChEBI" id="CHEBI:17836"/>
        <dbReference type="ChEBI" id="CHEBI:17839"/>
        <dbReference type="ChEBI" id="CHEBI:33019"/>
        <dbReference type="ChEBI" id="CHEBI:72950"/>
        <dbReference type="EC" id="2.5.1.15"/>
    </reaction>
</comment>
<evidence type="ECO:0000256" key="4">
    <source>
        <dbReference type="ARBA" id="ARBA00012458"/>
    </source>
</evidence>
<dbReference type="GO" id="GO:0004156">
    <property type="term" value="F:dihydropteroate synthase activity"/>
    <property type="evidence" value="ECO:0007669"/>
    <property type="project" value="UniProtKB-EC"/>
</dbReference>
<evidence type="ECO:0000313" key="11">
    <source>
        <dbReference type="EMBL" id="MFD0977827.1"/>
    </source>
</evidence>
<organism evidence="11 12">
    <name type="scientific">Salinimicrobium gaetbulicola</name>
    <dbReference type="NCBI Taxonomy" id="999702"/>
    <lineage>
        <taxon>Bacteria</taxon>
        <taxon>Pseudomonadati</taxon>
        <taxon>Bacteroidota</taxon>
        <taxon>Flavobacteriia</taxon>
        <taxon>Flavobacteriales</taxon>
        <taxon>Flavobacteriaceae</taxon>
        <taxon>Salinimicrobium</taxon>
    </lineage>
</organism>
<dbReference type="Gene3D" id="3.20.20.20">
    <property type="entry name" value="Dihydropteroate synthase-like"/>
    <property type="match status" value="1"/>
</dbReference>
<comment type="similarity">
    <text evidence="9">Belongs to the DHPS family.</text>
</comment>
<keyword evidence="12" id="KW-1185">Reference proteome</keyword>
<sequence length="274" mass="30651">MYINCKGQLIDLTTPKVMGILNITPDSFYDGGKRKTKMEFLLHAEKMLEEGADFIDVGAYSSRPGATDITEEEELKRILPVIESLVENFPDIILSVDTFRSNVAKNCVEAGAAMVNDISAGSLDPKMMKTVADVQVPYIMMHMRGNPQTMKDLNEYNDLAEDILYYFSEKTAEAKDHGINDLIIDPGFGFSKNISQNFELLSKLELLKNLELPILSALSRKSLIYKTFQTTPEEALNGTTVLNTISLMKGANIIRVHDVKEAVECVKLTERMKN</sequence>
<dbReference type="PANTHER" id="PTHR20941">
    <property type="entry name" value="FOLATE SYNTHESIS PROTEINS"/>
    <property type="match status" value="1"/>
</dbReference>
<comment type="function">
    <text evidence="9">Catalyzes the condensation of para-aminobenzoate (pABA) with 6-hydroxymethyl-7,8-dihydropterin diphosphate (DHPt-PP) to form 7,8-dihydropteroate (H2Pte), the immediate precursor of folate derivatives.</text>
</comment>
<dbReference type="InterPro" id="IPR045031">
    <property type="entry name" value="DHP_synth-like"/>
</dbReference>
<comment type="cofactor">
    <cofactor evidence="2 9">
        <name>Mg(2+)</name>
        <dbReference type="ChEBI" id="CHEBI:18420"/>
    </cofactor>
</comment>
<gene>
    <name evidence="11" type="primary">folP</name>
    <name evidence="11" type="ORF">ACFQ1G_13600</name>
</gene>
<name>A0ABW3II82_9FLAO</name>
<evidence type="ECO:0000256" key="2">
    <source>
        <dbReference type="ARBA" id="ARBA00001946"/>
    </source>
</evidence>
<evidence type="ECO:0000256" key="7">
    <source>
        <dbReference type="ARBA" id="ARBA00022842"/>
    </source>
</evidence>
<dbReference type="Pfam" id="PF00809">
    <property type="entry name" value="Pterin_bind"/>
    <property type="match status" value="1"/>
</dbReference>
<accession>A0ABW3II82</accession>
<evidence type="ECO:0000256" key="9">
    <source>
        <dbReference type="RuleBase" id="RU361205"/>
    </source>
</evidence>
<dbReference type="InterPro" id="IPR011005">
    <property type="entry name" value="Dihydropteroate_synth-like_sf"/>
</dbReference>
<keyword evidence="6 9" id="KW-0479">Metal-binding</keyword>
<evidence type="ECO:0000313" key="12">
    <source>
        <dbReference type="Proteomes" id="UP001597100"/>
    </source>
</evidence>
<evidence type="ECO:0000256" key="8">
    <source>
        <dbReference type="ARBA" id="ARBA00022909"/>
    </source>
</evidence>
<dbReference type="NCBIfam" id="TIGR01496">
    <property type="entry name" value="DHPS"/>
    <property type="match status" value="1"/>
</dbReference>
<evidence type="ECO:0000256" key="3">
    <source>
        <dbReference type="ARBA" id="ARBA00004763"/>
    </source>
</evidence>
<dbReference type="EMBL" id="JBHTJP010000035">
    <property type="protein sequence ID" value="MFD0977827.1"/>
    <property type="molecule type" value="Genomic_DNA"/>
</dbReference>
<dbReference type="PROSITE" id="PS50972">
    <property type="entry name" value="PTERIN_BINDING"/>
    <property type="match status" value="1"/>
</dbReference>
<dbReference type="InterPro" id="IPR006390">
    <property type="entry name" value="DHP_synth_dom"/>
</dbReference>
<proteinExistence type="inferred from homology"/>
<dbReference type="InterPro" id="IPR000489">
    <property type="entry name" value="Pterin-binding_dom"/>
</dbReference>
<dbReference type="CDD" id="cd00739">
    <property type="entry name" value="DHPS"/>
    <property type="match status" value="1"/>
</dbReference>
<dbReference type="PROSITE" id="PS00792">
    <property type="entry name" value="DHPS_1"/>
    <property type="match status" value="1"/>
</dbReference>
<evidence type="ECO:0000256" key="5">
    <source>
        <dbReference type="ARBA" id="ARBA00022679"/>
    </source>
</evidence>
<evidence type="ECO:0000256" key="1">
    <source>
        <dbReference type="ARBA" id="ARBA00000012"/>
    </source>
</evidence>
<evidence type="ECO:0000256" key="6">
    <source>
        <dbReference type="ARBA" id="ARBA00022723"/>
    </source>
</evidence>